<dbReference type="PANTHER" id="PTHR33383">
    <property type="entry name" value="MEMBRANE PROTEIN INSERTION EFFICIENCY FACTOR-RELATED"/>
    <property type="match status" value="1"/>
</dbReference>
<protein>
    <recommendedName>
        <fullName evidence="1">Putative membrane protein insertion efficiency factor</fullName>
    </recommendedName>
</protein>
<gene>
    <name evidence="2" type="ORF">AUJ59_01910</name>
</gene>
<dbReference type="PANTHER" id="PTHR33383:SF1">
    <property type="entry name" value="MEMBRANE PROTEIN INSERTION EFFICIENCY FACTOR-RELATED"/>
    <property type="match status" value="1"/>
</dbReference>
<sequence>MKQLFLGLIRFYQKQPRVNSCRFSPTCSEYGYQAIAKYGIFKGSLLGIKRIFKCQPWSKGGLDNVE</sequence>
<dbReference type="STRING" id="1805034.AUJ59_01910"/>
<dbReference type="InterPro" id="IPR002696">
    <property type="entry name" value="Membr_insert_effic_factor_YidD"/>
</dbReference>
<proteinExistence type="inferred from homology"/>
<evidence type="ECO:0000256" key="1">
    <source>
        <dbReference type="HAMAP-Rule" id="MF_00386"/>
    </source>
</evidence>
<dbReference type="HAMAP" id="MF_00386">
    <property type="entry name" value="UPF0161_YidD"/>
    <property type="match status" value="1"/>
</dbReference>
<keyword evidence="1" id="KW-0472">Membrane</keyword>
<dbReference type="EMBL" id="MNUI01000035">
    <property type="protein sequence ID" value="OIN89300.1"/>
    <property type="molecule type" value="Genomic_DNA"/>
</dbReference>
<dbReference type="AlphaFoldDB" id="A0A1J4RSL2"/>
<dbReference type="GO" id="GO:0005886">
    <property type="term" value="C:plasma membrane"/>
    <property type="evidence" value="ECO:0007669"/>
    <property type="project" value="UniProtKB-SubCell"/>
</dbReference>
<comment type="function">
    <text evidence="1">Could be involved in insertion of integral membrane proteins into the membrane.</text>
</comment>
<comment type="caution">
    <text evidence="2">The sequence shown here is derived from an EMBL/GenBank/DDBJ whole genome shotgun (WGS) entry which is preliminary data.</text>
</comment>
<comment type="similarity">
    <text evidence="1">Belongs to the UPF0161 family.</text>
</comment>
<reference evidence="2 3" key="1">
    <citation type="journal article" date="2016" name="Environ. Microbiol.">
        <title>Genomic resolution of a cold subsurface aquifer community provides metabolic insights for novel microbes adapted to high CO concentrations.</title>
        <authorList>
            <person name="Probst A.J."/>
            <person name="Castelle C.J."/>
            <person name="Singh A."/>
            <person name="Brown C.T."/>
            <person name="Anantharaman K."/>
            <person name="Sharon I."/>
            <person name="Hug L.A."/>
            <person name="Burstein D."/>
            <person name="Emerson J.B."/>
            <person name="Thomas B.C."/>
            <person name="Banfield J.F."/>
        </authorList>
    </citation>
    <scope>NUCLEOTIDE SEQUENCE [LARGE SCALE GENOMIC DNA]</scope>
    <source>
        <strain evidence="2">CG1_02_47_37</strain>
    </source>
</reference>
<comment type="subcellular location">
    <subcellularLocation>
        <location evidence="1">Cell membrane</location>
        <topology evidence="1">Peripheral membrane protein</topology>
        <orientation evidence="1">Cytoplasmic side</orientation>
    </subcellularLocation>
</comment>
<evidence type="ECO:0000313" key="2">
    <source>
        <dbReference type="EMBL" id="OIN89300.1"/>
    </source>
</evidence>
<dbReference type="Pfam" id="PF01809">
    <property type="entry name" value="YidD"/>
    <property type="match status" value="1"/>
</dbReference>
<dbReference type="SMART" id="SM01234">
    <property type="entry name" value="Haemolytic"/>
    <property type="match status" value="1"/>
</dbReference>
<evidence type="ECO:0000313" key="3">
    <source>
        <dbReference type="Proteomes" id="UP000183144"/>
    </source>
</evidence>
<dbReference type="NCBIfam" id="TIGR00278">
    <property type="entry name" value="membrane protein insertion efficiency factor YidD"/>
    <property type="match status" value="1"/>
</dbReference>
<dbReference type="Proteomes" id="UP000183144">
    <property type="component" value="Unassembled WGS sequence"/>
</dbReference>
<name>A0A1J4RSL2_9BACT</name>
<accession>A0A1J4RSL2</accession>
<organism evidence="2 3">
    <name type="scientific">Candidatus Beckwithbacteria bacterium CG1_02_47_37</name>
    <dbReference type="NCBI Taxonomy" id="1805034"/>
    <lineage>
        <taxon>Bacteria</taxon>
        <taxon>Candidatus Beckwithiibacteriota</taxon>
    </lineage>
</organism>
<keyword evidence="1" id="KW-1003">Cell membrane</keyword>